<protein>
    <recommendedName>
        <fullName evidence="2">PID domain-containing protein</fullName>
    </recommendedName>
</protein>
<proteinExistence type="predicted"/>
<organism evidence="3 4">
    <name type="scientific">Cryptolaemus montrouzieri</name>
    <dbReference type="NCBI Taxonomy" id="559131"/>
    <lineage>
        <taxon>Eukaryota</taxon>
        <taxon>Metazoa</taxon>
        <taxon>Ecdysozoa</taxon>
        <taxon>Arthropoda</taxon>
        <taxon>Hexapoda</taxon>
        <taxon>Insecta</taxon>
        <taxon>Pterygota</taxon>
        <taxon>Neoptera</taxon>
        <taxon>Endopterygota</taxon>
        <taxon>Coleoptera</taxon>
        <taxon>Polyphaga</taxon>
        <taxon>Cucujiformia</taxon>
        <taxon>Coccinelloidea</taxon>
        <taxon>Coccinellidae</taxon>
        <taxon>Scymninae</taxon>
        <taxon>Scymnini</taxon>
        <taxon>Cryptolaemus</taxon>
    </lineage>
</organism>
<sequence length="185" mass="20778">MENAEPTVTVDDLPMKFVVKYLGWEPARGLWGMKHTRKPVDSLVTKARQLPPDIILPRVSLEVTKNGLSYVDITKKTKQAESVKFGVNEISYGVQDLIYTRIFSMIVVTDKSLDEGLTFICHSFACDSNNHARQLTYALAAAFENYAQRMKESKKGMRGRKFAIDLRSPEQQAAQASGDDEETDA</sequence>
<name>A0ABD2P9L2_9CUCU</name>
<evidence type="ECO:0000313" key="4">
    <source>
        <dbReference type="Proteomes" id="UP001516400"/>
    </source>
</evidence>
<evidence type="ECO:0000313" key="3">
    <source>
        <dbReference type="EMBL" id="KAL3287689.1"/>
    </source>
</evidence>
<feature type="region of interest" description="Disordered" evidence="1">
    <location>
        <begin position="154"/>
        <end position="185"/>
    </location>
</feature>
<evidence type="ECO:0000259" key="2">
    <source>
        <dbReference type="PROSITE" id="PS01179"/>
    </source>
</evidence>
<feature type="domain" description="PID" evidence="2">
    <location>
        <begin position="15"/>
        <end position="144"/>
    </location>
</feature>
<accession>A0ABD2P9L2</accession>
<dbReference type="SUPFAM" id="SSF50729">
    <property type="entry name" value="PH domain-like"/>
    <property type="match status" value="1"/>
</dbReference>
<dbReference type="Proteomes" id="UP001516400">
    <property type="component" value="Unassembled WGS sequence"/>
</dbReference>
<dbReference type="PROSITE" id="PS01179">
    <property type="entry name" value="PID"/>
    <property type="match status" value="1"/>
</dbReference>
<dbReference type="AlphaFoldDB" id="A0ABD2P9L2"/>
<evidence type="ECO:0000256" key="1">
    <source>
        <dbReference type="SAM" id="MobiDB-lite"/>
    </source>
</evidence>
<dbReference type="Gene3D" id="2.30.29.30">
    <property type="entry name" value="Pleckstrin-homology domain (PH domain)/Phosphotyrosine-binding domain (PTB)"/>
    <property type="match status" value="1"/>
</dbReference>
<dbReference type="Pfam" id="PF00640">
    <property type="entry name" value="PID"/>
    <property type="match status" value="1"/>
</dbReference>
<dbReference type="PANTHER" id="PTHR11232:SF57">
    <property type="entry name" value="RE46159P"/>
    <property type="match status" value="1"/>
</dbReference>
<keyword evidence="4" id="KW-1185">Reference proteome</keyword>
<dbReference type="EMBL" id="JABFTP020000185">
    <property type="protein sequence ID" value="KAL3287689.1"/>
    <property type="molecule type" value="Genomic_DNA"/>
</dbReference>
<dbReference type="PANTHER" id="PTHR11232">
    <property type="entry name" value="PHOSPHOTYROSINE INTERACTION DOMAIN-CONTAINING FAMILY MEMBER"/>
    <property type="match status" value="1"/>
</dbReference>
<dbReference type="InterPro" id="IPR051133">
    <property type="entry name" value="Adapter_Engulfment-Domain"/>
</dbReference>
<dbReference type="InterPro" id="IPR011993">
    <property type="entry name" value="PH-like_dom_sf"/>
</dbReference>
<dbReference type="InterPro" id="IPR006020">
    <property type="entry name" value="PTB/PI_dom"/>
</dbReference>
<reference evidence="3 4" key="1">
    <citation type="journal article" date="2021" name="BMC Biol.">
        <title>Horizontally acquired antibacterial genes associated with adaptive radiation of ladybird beetles.</title>
        <authorList>
            <person name="Li H.S."/>
            <person name="Tang X.F."/>
            <person name="Huang Y.H."/>
            <person name="Xu Z.Y."/>
            <person name="Chen M.L."/>
            <person name="Du X.Y."/>
            <person name="Qiu B.Y."/>
            <person name="Chen P.T."/>
            <person name="Zhang W."/>
            <person name="Slipinski A."/>
            <person name="Escalona H.E."/>
            <person name="Waterhouse R.M."/>
            <person name="Zwick A."/>
            <person name="Pang H."/>
        </authorList>
    </citation>
    <scope>NUCLEOTIDE SEQUENCE [LARGE SCALE GENOMIC DNA]</scope>
    <source>
        <strain evidence="3">SYSU2018</strain>
    </source>
</reference>
<gene>
    <name evidence="3" type="ORF">HHI36_002156</name>
</gene>
<comment type="caution">
    <text evidence="3">The sequence shown here is derived from an EMBL/GenBank/DDBJ whole genome shotgun (WGS) entry which is preliminary data.</text>
</comment>